<feature type="domain" description="C2H2-type" evidence="13">
    <location>
        <begin position="712"/>
        <end position="739"/>
    </location>
</feature>
<proteinExistence type="predicted"/>
<dbReference type="PANTHER" id="PTHR45993:SF6">
    <property type="entry name" value="C2H2-TYPE DOMAIN-CONTAINING PROTEIN"/>
    <property type="match status" value="1"/>
</dbReference>
<dbReference type="Gene3D" id="3.30.160.60">
    <property type="entry name" value="Classic Zinc Finger"/>
    <property type="match status" value="2"/>
</dbReference>
<dbReference type="SMART" id="SM00355">
    <property type="entry name" value="ZnF_C2H2"/>
    <property type="match status" value="4"/>
</dbReference>
<evidence type="ECO:0000313" key="15">
    <source>
        <dbReference type="Proteomes" id="UP000663842"/>
    </source>
</evidence>
<feature type="compositionally biased region" description="Polar residues" evidence="12">
    <location>
        <begin position="486"/>
        <end position="496"/>
    </location>
</feature>
<evidence type="ECO:0000256" key="10">
    <source>
        <dbReference type="ARBA" id="ARBA00023242"/>
    </source>
</evidence>
<feature type="domain" description="C2H2-type" evidence="13">
    <location>
        <begin position="180"/>
        <end position="203"/>
    </location>
</feature>
<keyword evidence="5 11" id="KW-0863">Zinc-finger</keyword>
<evidence type="ECO:0000256" key="12">
    <source>
        <dbReference type="SAM" id="MobiDB-lite"/>
    </source>
</evidence>
<keyword evidence="6" id="KW-0862">Zinc</keyword>
<keyword evidence="8" id="KW-0805">Transcription regulation</keyword>
<dbReference type="CDD" id="cd02440">
    <property type="entry name" value="AdoMet_MTases"/>
    <property type="match status" value="1"/>
</dbReference>
<dbReference type="InterPro" id="IPR056438">
    <property type="entry name" value="Znf-C2H2_CTCF"/>
</dbReference>
<dbReference type="GO" id="GO:0008270">
    <property type="term" value="F:zinc ion binding"/>
    <property type="evidence" value="ECO:0007669"/>
    <property type="project" value="UniProtKB-KW"/>
</dbReference>
<dbReference type="Pfam" id="PF00096">
    <property type="entry name" value="zf-C2H2"/>
    <property type="match status" value="2"/>
</dbReference>
<feature type="compositionally biased region" description="Polar residues" evidence="12">
    <location>
        <begin position="634"/>
        <end position="646"/>
    </location>
</feature>
<keyword evidence="4" id="KW-0677">Repeat</keyword>
<feature type="region of interest" description="Disordered" evidence="12">
    <location>
        <begin position="1"/>
        <end position="44"/>
    </location>
</feature>
<comment type="subcellular location">
    <subcellularLocation>
        <location evidence="1">Nucleus</location>
    </subcellularLocation>
</comment>
<name>A0A819J3J3_9BILA</name>
<feature type="compositionally biased region" description="Polar residues" evidence="12">
    <location>
        <begin position="654"/>
        <end position="675"/>
    </location>
</feature>
<feature type="compositionally biased region" description="Acidic residues" evidence="12">
    <location>
        <begin position="105"/>
        <end position="126"/>
    </location>
</feature>
<dbReference type="PROSITE" id="PS00028">
    <property type="entry name" value="ZINC_FINGER_C2H2_1"/>
    <property type="match status" value="3"/>
</dbReference>
<dbReference type="PANTHER" id="PTHR45993">
    <property type="entry name" value="B-CELL LYMPHOMA/LEUKEMIA 11"/>
    <property type="match status" value="1"/>
</dbReference>
<feature type="compositionally biased region" description="Low complexity" evidence="12">
    <location>
        <begin position="442"/>
        <end position="451"/>
    </location>
</feature>
<feature type="region of interest" description="Disordered" evidence="12">
    <location>
        <begin position="95"/>
        <end position="158"/>
    </location>
</feature>
<dbReference type="FunFam" id="3.30.160.60:FF:000046">
    <property type="entry name" value="Putative B-cell lymphoma/leukemia 11A"/>
    <property type="match status" value="1"/>
</dbReference>
<evidence type="ECO:0000256" key="6">
    <source>
        <dbReference type="ARBA" id="ARBA00022833"/>
    </source>
</evidence>
<protein>
    <recommendedName>
        <fullName evidence="13">C2H2-type domain-containing protein</fullName>
    </recommendedName>
</protein>
<dbReference type="Proteomes" id="UP000663842">
    <property type="component" value="Unassembled WGS sequence"/>
</dbReference>
<dbReference type="Gene3D" id="3.40.50.150">
    <property type="entry name" value="Vaccinia Virus protein VP39"/>
    <property type="match status" value="1"/>
</dbReference>
<dbReference type="GO" id="GO:0003700">
    <property type="term" value="F:DNA-binding transcription factor activity"/>
    <property type="evidence" value="ECO:0007669"/>
    <property type="project" value="TreeGrafter"/>
</dbReference>
<dbReference type="Pfam" id="PF13847">
    <property type="entry name" value="Methyltransf_31"/>
    <property type="match status" value="1"/>
</dbReference>
<feature type="domain" description="C2H2-type" evidence="13">
    <location>
        <begin position="742"/>
        <end position="762"/>
    </location>
</feature>
<evidence type="ECO:0000259" key="13">
    <source>
        <dbReference type="PROSITE" id="PS50157"/>
    </source>
</evidence>
<feature type="region of interest" description="Disordered" evidence="12">
    <location>
        <begin position="282"/>
        <end position="317"/>
    </location>
</feature>
<evidence type="ECO:0000256" key="4">
    <source>
        <dbReference type="ARBA" id="ARBA00022737"/>
    </source>
</evidence>
<keyword evidence="9" id="KW-0804">Transcription</keyword>
<feature type="compositionally biased region" description="Polar residues" evidence="12">
    <location>
        <begin position="783"/>
        <end position="794"/>
    </location>
</feature>
<dbReference type="SUPFAM" id="SSF53335">
    <property type="entry name" value="S-adenosyl-L-methionine-dependent methyltransferases"/>
    <property type="match status" value="1"/>
</dbReference>
<comment type="caution">
    <text evidence="14">The sequence shown here is derived from an EMBL/GenBank/DDBJ whole genome shotgun (WGS) entry which is preliminary data.</text>
</comment>
<gene>
    <name evidence="14" type="ORF">UXM345_LOCUS12009</name>
</gene>
<dbReference type="Pfam" id="PF25491">
    <property type="entry name" value="CCHC_BCL-11A"/>
    <property type="match status" value="1"/>
</dbReference>
<organism evidence="14 15">
    <name type="scientific">Rotaria magnacalcarata</name>
    <dbReference type="NCBI Taxonomy" id="392030"/>
    <lineage>
        <taxon>Eukaryota</taxon>
        <taxon>Metazoa</taxon>
        <taxon>Spiralia</taxon>
        <taxon>Gnathifera</taxon>
        <taxon>Rotifera</taxon>
        <taxon>Eurotatoria</taxon>
        <taxon>Bdelloidea</taxon>
        <taxon>Philodinida</taxon>
        <taxon>Philodinidae</taxon>
        <taxon>Rotaria</taxon>
    </lineage>
</organism>
<dbReference type="Pfam" id="PF23611">
    <property type="entry name" value="zf-C2H2_16"/>
    <property type="match status" value="1"/>
</dbReference>
<keyword evidence="2" id="KW-1017">Isopeptide bond</keyword>
<sequence length="1135" mass="127912">MMKTNGSSSTNNNDISSKRLTMKTSSSSSIGILSSMNSNNNNNSSINNDNRIKFVDMLVCGSCQQDFQLSDIIKFIEHKAICGNKENKRKIPYFLSQRRQRKGDNDDEDDDYDDDDDEDNEIDDEDKTQLSTNSSGNENEHDTHHSHHHQVVLKKQSTSSKVLVDAGANTLNSTNEPYNFECSQCGDVYSTAWYLIQHYQRMHGIKMYSTCLNENPSINNNNNNNNNNPIVSMNNSSLSSDTSMLNIDLSLLEAALKNVTSSNRSLTSSTTFASNQLIAAANATRSAQKQQHHHHQHQQQQQLQSSRATTDSGCLSSGAHSKINVPLSTFNSPSLNPTYPSLLQEVAHRSSSIVKLLTEAAKQQSSKTSEKDKTTNDAISITDTQFLAPKAIDVTTTRVENDSNNNVHSYKGTTHNTRRQKRRRPTDSGQSDEYEQKRPIPSAVVPSRRLSASSARSVCFSSSEDEPGTLISYQHELNKNKTNTIETSIQQPSSQSQRKRHQRKPTRLSNCMTQQQQLLNISIKNEPSTTDDNRLLIKKKTGLLVTNSGNPSNENYQWLHQAFRSMVSSNDTDSPIQLDSSPPPSSSIIKSGTGLVSTRSSPSLSSTPPSSTSILNLSTASGTHNNNNNNNNNTGDQNMIDHSQSSLHEKTSHQTRVTNQTNSNSGHVSSPNSQRLIKRDRRNDTCEFCGKVFKNCSNLTVHRRSHTGEKPYKCELCAYACAQSSKLTRHMKTHGRDGNEAFHCRYCSMPFSVASTLEKHMRRCERNPQILAVFKQQQQQQQHSLANRTGSNRRSTNDIKNEYSIDDSDEIIANDYSSFAEIIDEQHDLGVEEDDDEIDLNEESEHTSNEQTCAYNTLASSLAIGLTANTECLKNTKTKYHLDPSHCNVEEFILNKNYLTLKQTESKLLDNLESKRILHVQCHFGLDTLSLACLVVKEVIGIDLSNIATEKASQLAERIHLNHIVEFICCYIYEIGNHLKINNENDLFDIIFISYGTAKCFPDLNKWGQIIESYLKPYGSFIIVVSHPIIRNFDDKYEHLLLNIQKGTYTDLNVLTQQKSIRWNHGLTDIMIMMALIEHHLKVDVLKEFNTIPFNCFHNLCQITDDEEYQFKEFKEKLPLAYAIKTIKTNDISRN</sequence>
<feature type="domain" description="C2H2-type" evidence="13">
    <location>
        <begin position="684"/>
        <end position="711"/>
    </location>
</feature>
<feature type="compositionally biased region" description="Basic residues" evidence="12">
    <location>
        <begin position="497"/>
        <end position="506"/>
    </location>
</feature>
<dbReference type="InterPro" id="IPR051497">
    <property type="entry name" value="Dev/Hematopoietic_TF"/>
</dbReference>
<dbReference type="SUPFAM" id="SSF57667">
    <property type="entry name" value="beta-beta-alpha zinc fingers"/>
    <property type="match status" value="2"/>
</dbReference>
<feature type="region of interest" description="Disordered" evidence="12">
    <location>
        <begin position="569"/>
        <end position="678"/>
    </location>
</feature>
<keyword evidence="7" id="KW-0832">Ubl conjugation</keyword>
<evidence type="ECO:0000256" key="3">
    <source>
        <dbReference type="ARBA" id="ARBA00022723"/>
    </source>
</evidence>
<dbReference type="InterPro" id="IPR025714">
    <property type="entry name" value="Methyltranfer_dom"/>
</dbReference>
<feature type="compositionally biased region" description="Low complexity" evidence="12">
    <location>
        <begin position="25"/>
        <end position="44"/>
    </location>
</feature>
<evidence type="ECO:0000256" key="2">
    <source>
        <dbReference type="ARBA" id="ARBA00022499"/>
    </source>
</evidence>
<feature type="region of interest" description="Disordered" evidence="12">
    <location>
        <begin position="775"/>
        <end position="802"/>
    </location>
</feature>
<feature type="region of interest" description="Disordered" evidence="12">
    <location>
        <begin position="486"/>
        <end position="509"/>
    </location>
</feature>
<feature type="compositionally biased region" description="Polar residues" evidence="12">
    <location>
        <begin position="1"/>
        <end position="24"/>
    </location>
</feature>
<dbReference type="GO" id="GO:0000978">
    <property type="term" value="F:RNA polymerase II cis-regulatory region sequence-specific DNA binding"/>
    <property type="evidence" value="ECO:0007669"/>
    <property type="project" value="TreeGrafter"/>
</dbReference>
<dbReference type="FunFam" id="3.30.160.60:FF:001175">
    <property type="entry name" value="Zinc finger, C2H2 type"/>
    <property type="match status" value="1"/>
</dbReference>
<evidence type="ECO:0000313" key="14">
    <source>
        <dbReference type="EMBL" id="CAF3927789.1"/>
    </source>
</evidence>
<keyword evidence="10" id="KW-0539">Nucleus</keyword>
<evidence type="ECO:0000256" key="11">
    <source>
        <dbReference type="PROSITE-ProRule" id="PRU00042"/>
    </source>
</evidence>
<keyword evidence="3" id="KW-0479">Metal-binding</keyword>
<dbReference type="AlphaFoldDB" id="A0A819J3J3"/>
<evidence type="ECO:0000256" key="9">
    <source>
        <dbReference type="ARBA" id="ARBA00023163"/>
    </source>
</evidence>
<feature type="compositionally biased region" description="Low complexity" evidence="12">
    <location>
        <begin position="574"/>
        <end position="633"/>
    </location>
</feature>
<dbReference type="EMBL" id="CAJOBF010001225">
    <property type="protein sequence ID" value="CAF3927789.1"/>
    <property type="molecule type" value="Genomic_DNA"/>
</dbReference>
<dbReference type="InterPro" id="IPR057448">
    <property type="entry name" value="BCL-11A_Znf_CCHC"/>
</dbReference>
<feature type="compositionally biased region" description="Polar residues" evidence="12">
    <location>
        <begin position="305"/>
        <end position="317"/>
    </location>
</feature>
<dbReference type="GO" id="GO:0005634">
    <property type="term" value="C:nucleus"/>
    <property type="evidence" value="ECO:0007669"/>
    <property type="project" value="UniProtKB-SubCell"/>
</dbReference>
<evidence type="ECO:0000256" key="7">
    <source>
        <dbReference type="ARBA" id="ARBA00022843"/>
    </source>
</evidence>
<feature type="region of interest" description="Disordered" evidence="12">
    <location>
        <begin position="397"/>
        <end position="451"/>
    </location>
</feature>
<evidence type="ECO:0000256" key="1">
    <source>
        <dbReference type="ARBA" id="ARBA00004123"/>
    </source>
</evidence>
<dbReference type="InterPro" id="IPR013087">
    <property type="entry name" value="Znf_C2H2_type"/>
</dbReference>
<feature type="compositionally biased region" description="Polar residues" evidence="12">
    <location>
        <begin position="397"/>
        <end position="415"/>
    </location>
</feature>
<evidence type="ECO:0000256" key="5">
    <source>
        <dbReference type="ARBA" id="ARBA00022771"/>
    </source>
</evidence>
<dbReference type="PROSITE" id="PS50157">
    <property type="entry name" value="ZINC_FINGER_C2H2_2"/>
    <property type="match status" value="4"/>
</dbReference>
<dbReference type="InterPro" id="IPR036236">
    <property type="entry name" value="Znf_C2H2_sf"/>
</dbReference>
<reference evidence="14" key="1">
    <citation type="submission" date="2021-02" db="EMBL/GenBank/DDBJ databases">
        <authorList>
            <person name="Nowell W R."/>
        </authorList>
    </citation>
    <scope>NUCLEOTIDE SEQUENCE</scope>
</reference>
<evidence type="ECO:0000256" key="8">
    <source>
        <dbReference type="ARBA" id="ARBA00023015"/>
    </source>
</evidence>
<dbReference type="InterPro" id="IPR029063">
    <property type="entry name" value="SAM-dependent_MTases_sf"/>
</dbReference>
<accession>A0A819J3J3</accession>
<dbReference type="GO" id="GO:0006357">
    <property type="term" value="P:regulation of transcription by RNA polymerase II"/>
    <property type="evidence" value="ECO:0007669"/>
    <property type="project" value="TreeGrafter"/>
</dbReference>